<sequence length="145" mass="15389">MSHIVHDLIARGDARVVAAPVEASLRHQVEADRNFGLPTALYGATVGCYLGFLVIVGTAFANPVLAIPMAIIVLLIVAAFAVPAVWTRLRDNVSEPQTLGEFETRGIMTNTGRLAPRDATIQVLILPVLLVVWGLAVALIAAIVT</sequence>
<dbReference type="Proteomes" id="UP000430021">
    <property type="component" value="Unassembled WGS sequence"/>
</dbReference>
<keyword evidence="1" id="KW-0472">Membrane</keyword>
<feature type="transmembrane region" description="Helical" evidence="1">
    <location>
        <begin position="123"/>
        <end position="144"/>
    </location>
</feature>
<dbReference type="Proteomes" id="UP000548685">
    <property type="component" value="Unassembled WGS sequence"/>
</dbReference>
<evidence type="ECO:0000313" key="4">
    <source>
        <dbReference type="Proteomes" id="UP000430021"/>
    </source>
</evidence>
<reference evidence="3 4" key="1">
    <citation type="submission" date="2019-12" db="EMBL/GenBank/DDBJ databases">
        <title>Genomic-based taxomic classification of the family Erythrobacteraceae.</title>
        <authorList>
            <person name="Xu L."/>
        </authorList>
    </citation>
    <scope>NUCLEOTIDE SEQUENCE [LARGE SCALE GENOMIC DNA]</scope>
    <source>
        <strain evidence="3 4">JCM 10282</strain>
    </source>
</reference>
<keyword evidence="1" id="KW-1133">Transmembrane helix</keyword>
<protein>
    <submittedName>
        <fullName evidence="2">ABC-type dipeptide/oligopeptide/nickel transport system permease subunit</fullName>
    </submittedName>
</protein>
<dbReference type="OrthoDB" id="7391283at2"/>
<keyword evidence="1" id="KW-0812">Transmembrane</keyword>
<accession>A0A6I4UIV2</accession>
<feature type="transmembrane region" description="Helical" evidence="1">
    <location>
        <begin position="40"/>
        <end position="60"/>
    </location>
</feature>
<comment type="caution">
    <text evidence="3">The sequence shown here is derived from an EMBL/GenBank/DDBJ whole genome shotgun (WGS) entry which is preliminary data.</text>
</comment>
<dbReference type="AlphaFoldDB" id="A0A6I4UIV2"/>
<dbReference type="EMBL" id="JACICE010000002">
    <property type="protein sequence ID" value="MBB3776506.1"/>
    <property type="molecule type" value="Genomic_DNA"/>
</dbReference>
<name>A0A6I4UIV2_9SPHN</name>
<evidence type="ECO:0000313" key="3">
    <source>
        <dbReference type="EMBL" id="MXP38416.1"/>
    </source>
</evidence>
<organism evidence="3 4">
    <name type="scientific">Erythrobacter ramosus</name>
    <dbReference type="NCBI Taxonomy" id="35811"/>
    <lineage>
        <taxon>Bacteria</taxon>
        <taxon>Pseudomonadati</taxon>
        <taxon>Pseudomonadota</taxon>
        <taxon>Alphaproteobacteria</taxon>
        <taxon>Sphingomonadales</taxon>
        <taxon>Erythrobacteraceae</taxon>
        <taxon>Erythrobacter/Porphyrobacter group</taxon>
        <taxon>Erythrobacter</taxon>
    </lineage>
</organism>
<proteinExistence type="predicted"/>
<dbReference type="EMBL" id="WTYB01000002">
    <property type="protein sequence ID" value="MXP38416.1"/>
    <property type="molecule type" value="Genomic_DNA"/>
</dbReference>
<gene>
    <name evidence="2" type="ORF">FHS52_002475</name>
    <name evidence="3" type="ORF">GRI59_07290</name>
</gene>
<evidence type="ECO:0000313" key="2">
    <source>
        <dbReference type="EMBL" id="MBB3776506.1"/>
    </source>
</evidence>
<dbReference type="RefSeq" id="WP_160760575.1">
    <property type="nucleotide sequence ID" value="NZ_BAAADZ010000010.1"/>
</dbReference>
<feature type="transmembrane region" description="Helical" evidence="1">
    <location>
        <begin position="66"/>
        <end position="86"/>
    </location>
</feature>
<evidence type="ECO:0000256" key="1">
    <source>
        <dbReference type="SAM" id="Phobius"/>
    </source>
</evidence>
<reference evidence="2 5" key="2">
    <citation type="submission" date="2020-08" db="EMBL/GenBank/DDBJ databases">
        <title>Genomic Encyclopedia of Type Strains, Phase IV (KMG-IV): sequencing the most valuable type-strain genomes for metagenomic binning, comparative biology and taxonomic classification.</title>
        <authorList>
            <person name="Goeker M."/>
        </authorList>
    </citation>
    <scope>NUCLEOTIDE SEQUENCE [LARGE SCALE GENOMIC DNA]</scope>
    <source>
        <strain evidence="2 5">DSM 8510</strain>
    </source>
</reference>
<evidence type="ECO:0000313" key="5">
    <source>
        <dbReference type="Proteomes" id="UP000548685"/>
    </source>
</evidence>
<keyword evidence="5" id="KW-1185">Reference proteome</keyword>